<evidence type="ECO:0000256" key="1">
    <source>
        <dbReference type="ARBA" id="ARBA00006586"/>
    </source>
</evidence>
<dbReference type="Gene3D" id="1.10.439.10">
    <property type="entry name" value="Penicillin Amidohydrolase, domain 1"/>
    <property type="match status" value="1"/>
</dbReference>
<dbReference type="Gene3D" id="3.60.20.10">
    <property type="entry name" value="Glutamine Phosphoribosylpyrophosphate, subunit 1, domain 1"/>
    <property type="match status" value="1"/>
</dbReference>
<dbReference type="Gene3D" id="1.10.1400.10">
    <property type="match status" value="1"/>
</dbReference>
<protein>
    <submittedName>
        <fullName evidence="6">Acylase</fullName>
    </submittedName>
</protein>
<evidence type="ECO:0000256" key="5">
    <source>
        <dbReference type="SAM" id="SignalP"/>
    </source>
</evidence>
<dbReference type="InterPro" id="IPR023343">
    <property type="entry name" value="Penicillin_amidase_dom1"/>
</dbReference>
<dbReference type="InterPro" id="IPR043146">
    <property type="entry name" value="Penicillin_amidase_N_B-knob"/>
</dbReference>
<keyword evidence="7" id="KW-1185">Reference proteome</keyword>
<dbReference type="AlphaFoldDB" id="A0A848H314"/>
<dbReference type="SUPFAM" id="SSF56235">
    <property type="entry name" value="N-terminal nucleophile aminohydrolases (Ntn hydrolases)"/>
    <property type="match status" value="1"/>
</dbReference>
<evidence type="ECO:0000256" key="2">
    <source>
        <dbReference type="ARBA" id="ARBA00022729"/>
    </source>
</evidence>
<evidence type="ECO:0000313" key="7">
    <source>
        <dbReference type="Proteomes" id="UP000541185"/>
    </source>
</evidence>
<reference evidence="6 7" key="1">
    <citation type="submission" date="2020-04" db="EMBL/GenBank/DDBJ databases">
        <title>Ramlibacter sp. G-1-2-2 isolated from soil.</title>
        <authorList>
            <person name="Dahal R.H."/>
        </authorList>
    </citation>
    <scope>NUCLEOTIDE SEQUENCE [LARGE SCALE GENOMIC DNA]</scope>
    <source>
        <strain evidence="6 7">G-1-2-2</strain>
    </source>
</reference>
<name>A0A848H314_9BURK</name>
<dbReference type="Gene3D" id="2.30.120.10">
    <property type="match status" value="1"/>
</dbReference>
<evidence type="ECO:0000256" key="3">
    <source>
        <dbReference type="ARBA" id="ARBA00022801"/>
    </source>
</evidence>
<feature type="chain" id="PRO_5032413024" evidence="5">
    <location>
        <begin position="26"/>
        <end position="800"/>
    </location>
</feature>
<accession>A0A848H314</accession>
<comment type="similarity">
    <text evidence="1">Belongs to the peptidase S45 family.</text>
</comment>
<dbReference type="EMBL" id="JABBFX010000001">
    <property type="protein sequence ID" value="NML44102.1"/>
    <property type="molecule type" value="Genomic_DNA"/>
</dbReference>
<gene>
    <name evidence="6" type="ORF">HHL11_10105</name>
</gene>
<keyword evidence="2 5" id="KW-0732">Signal</keyword>
<keyword evidence="4" id="KW-0865">Zymogen</keyword>
<dbReference type="PANTHER" id="PTHR34218:SF3">
    <property type="entry name" value="ACYL-HOMOSERINE LACTONE ACYLASE PVDQ"/>
    <property type="match status" value="1"/>
</dbReference>
<sequence>MRTMQPMSPPNRSFALALAAAAALAACSSAPPARVRTVQIDRTTYGIAHITAPDYEGIGYGFAYAHAQDDLCLMADRLLTLRGERTRYLGAQGTAHISLNQLSNPRVDLFIRAHMDDAVLESAASAWSPDLQAAVRGYVAGYNRYLQNAVEAGTVPESCRGKPWLQPMTVGDVRRGVENTMILGSLGAFADAVLDADPPARQRGHASVDAPTPDGAAAELARDRFNSNPEGAAYGSNGWAFGRNATPDGHGVLLGNPHFPWSGPDRFWEVHLTIPGTLDVMGASGGMLPVVLIGFNRDVAWTHTVSTGQRFTLYELTLDPADPTVYLVDGQRRKMTARTVALPAGAEGSRPISKVFYDSEWGPIVAMPKAGLGWTASHAYALHDANTLNMRAGDTWMRMARAHDVGELRAAMGNQGLPWVNTIAADRQGNAMYADLSVVPDVSAAMLESCAPSPAAAALFDRAGLAVLDGSRSACAWSRDAAATQPGIIAARRMPVLVTPDWVQNSNDSYWLSNPDVPPATGISPLVGPVGTVQGLRTRSAIQEIRGRLAGSDGLAGDRMGPSELRSVIFRDRNFAGELVMDDLVAACKAADALLSRDAREGCRVLSAWDRTDDAGSAGAPLFREFWRKARGIPNVWRVPFDPGRPVATPSGLAMDRRATRDAVFQALAEAVALVRAAGFAPDVALGVPQSRVVHGHRVALHGGTEFEGVLNKLEAEGQQAIDAGGYRVDFGSSYLQVVTFDERGPLAQAILTYGQSGEPGSEHAYDQLPLFAAKHWQSLPFHPEDVEAQRIGQPLRLEY</sequence>
<dbReference type="GO" id="GO:0016811">
    <property type="term" value="F:hydrolase activity, acting on carbon-nitrogen (but not peptide) bonds, in linear amides"/>
    <property type="evidence" value="ECO:0007669"/>
    <property type="project" value="InterPro"/>
</dbReference>
<feature type="signal peptide" evidence="5">
    <location>
        <begin position="1"/>
        <end position="25"/>
    </location>
</feature>
<evidence type="ECO:0000256" key="4">
    <source>
        <dbReference type="ARBA" id="ARBA00023145"/>
    </source>
</evidence>
<dbReference type="PANTHER" id="PTHR34218">
    <property type="entry name" value="PEPTIDASE S45 PENICILLIN AMIDASE"/>
    <property type="match status" value="1"/>
</dbReference>
<comment type="caution">
    <text evidence="6">The sequence shown here is derived from an EMBL/GenBank/DDBJ whole genome shotgun (WGS) entry which is preliminary data.</text>
</comment>
<dbReference type="GO" id="GO:0017000">
    <property type="term" value="P:antibiotic biosynthetic process"/>
    <property type="evidence" value="ECO:0007669"/>
    <property type="project" value="InterPro"/>
</dbReference>
<dbReference type="InterPro" id="IPR002692">
    <property type="entry name" value="S45"/>
</dbReference>
<dbReference type="InterPro" id="IPR043147">
    <property type="entry name" value="Penicillin_amidase_A-knob"/>
</dbReference>
<dbReference type="InterPro" id="IPR029055">
    <property type="entry name" value="Ntn_hydrolases_N"/>
</dbReference>
<dbReference type="Proteomes" id="UP000541185">
    <property type="component" value="Unassembled WGS sequence"/>
</dbReference>
<evidence type="ECO:0000313" key="6">
    <source>
        <dbReference type="EMBL" id="NML44102.1"/>
    </source>
</evidence>
<dbReference type="PROSITE" id="PS51257">
    <property type="entry name" value="PROKAR_LIPOPROTEIN"/>
    <property type="match status" value="1"/>
</dbReference>
<dbReference type="Pfam" id="PF01804">
    <property type="entry name" value="Penicil_amidase"/>
    <property type="match status" value="1"/>
</dbReference>
<proteinExistence type="inferred from homology"/>
<keyword evidence="3" id="KW-0378">Hydrolase</keyword>
<organism evidence="6 7">
    <name type="scientific">Ramlibacter agri</name>
    <dbReference type="NCBI Taxonomy" id="2728837"/>
    <lineage>
        <taxon>Bacteria</taxon>
        <taxon>Pseudomonadati</taxon>
        <taxon>Pseudomonadota</taxon>
        <taxon>Betaproteobacteria</taxon>
        <taxon>Burkholderiales</taxon>
        <taxon>Comamonadaceae</taxon>
        <taxon>Ramlibacter</taxon>
    </lineage>
</organism>